<dbReference type="OrthoDB" id="2524693at2759"/>
<dbReference type="AlphaFoldDB" id="A0A5C5FVD3"/>
<dbReference type="GO" id="GO:0000124">
    <property type="term" value="C:SAGA complex"/>
    <property type="evidence" value="ECO:0007669"/>
    <property type="project" value="InterPro"/>
</dbReference>
<sequence>MSDAQPPTADASLSPLQLADGLLENVNKCPDCGKPVLQSAMVEHQATCQAIREGRVPDGGNLKRRLSEASNGSSVPLKKSKLVLHLGGPGAAGEAKPKLPDVPKKNKRIVDVDRQCGVINDKGYPCPRSLTCKTHNMSAKRAVPHRSQPYDLLLFEWQKTNKANQQKAEAAKQAQPGGPAAASAAGGAGAGGASGGGGGAAATAGTARSAAAAAAATAAAAAAASAAQSDASTPLAAPPLTAESSASGPPVADPPPKAKRRRSSNTEALSGAPPGLSSGGFKLPGDKKGKKGIVYVGEWEESDDDGADELVDSDEEVEAVLRGLARAEHGRPLFISRGGGAGFAAPSLFTGRNHKLGKLRGTLRDVFRPAA</sequence>
<feature type="region of interest" description="Disordered" evidence="1">
    <location>
        <begin position="233"/>
        <end position="284"/>
    </location>
</feature>
<name>A0A5C5FVD3_9BASI</name>
<dbReference type="Gene3D" id="6.10.140.1270">
    <property type="match status" value="1"/>
</dbReference>
<feature type="region of interest" description="Disordered" evidence="1">
    <location>
        <begin position="164"/>
        <end position="203"/>
    </location>
</feature>
<feature type="compositionally biased region" description="Gly residues" evidence="1">
    <location>
        <begin position="186"/>
        <end position="200"/>
    </location>
</feature>
<organism evidence="3 4">
    <name type="scientific">Rhodotorula diobovata</name>
    <dbReference type="NCBI Taxonomy" id="5288"/>
    <lineage>
        <taxon>Eukaryota</taxon>
        <taxon>Fungi</taxon>
        <taxon>Dikarya</taxon>
        <taxon>Basidiomycota</taxon>
        <taxon>Pucciniomycotina</taxon>
        <taxon>Microbotryomycetes</taxon>
        <taxon>Sporidiobolales</taxon>
        <taxon>Sporidiobolaceae</taxon>
        <taxon>Rhodotorula</taxon>
    </lineage>
</organism>
<evidence type="ECO:0000313" key="4">
    <source>
        <dbReference type="Proteomes" id="UP000311382"/>
    </source>
</evidence>
<feature type="compositionally biased region" description="Low complexity" evidence="1">
    <location>
        <begin position="171"/>
        <end position="185"/>
    </location>
</feature>
<dbReference type="STRING" id="5288.A0A5C5FVD3"/>
<feature type="compositionally biased region" description="Low complexity" evidence="1">
    <location>
        <begin position="233"/>
        <end position="247"/>
    </location>
</feature>
<evidence type="ECO:0000313" key="3">
    <source>
        <dbReference type="EMBL" id="TNY20690.1"/>
    </source>
</evidence>
<reference evidence="3 4" key="1">
    <citation type="submission" date="2019-03" db="EMBL/GenBank/DDBJ databases">
        <title>Rhodosporidium diobovatum UCD-FST 08-225 genome sequencing, assembly, and annotation.</title>
        <authorList>
            <person name="Fakankun I.U."/>
            <person name="Fristensky B."/>
            <person name="Levin D.B."/>
        </authorList>
    </citation>
    <scope>NUCLEOTIDE SEQUENCE [LARGE SCALE GENOMIC DNA]</scope>
    <source>
        <strain evidence="3 4">UCD-FST 08-225</strain>
    </source>
</reference>
<gene>
    <name evidence="3" type="ORF">DMC30DRAFT_416735</name>
</gene>
<dbReference type="InterPro" id="IPR037804">
    <property type="entry name" value="SGF73"/>
</dbReference>
<dbReference type="Pfam" id="PF08313">
    <property type="entry name" value="SCA7"/>
    <property type="match status" value="1"/>
</dbReference>
<dbReference type="PANTHER" id="PTHR47805:SF1">
    <property type="entry name" value="SAGA-ASSOCIATED FACTOR 73"/>
    <property type="match status" value="1"/>
</dbReference>
<dbReference type="PROSITE" id="PS51505">
    <property type="entry name" value="SCA7"/>
    <property type="match status" value="1"/>
</dbReference>
<evidence type="ECO:0000256" key="1">
    <source>
        <dbReference type="SAM" id="MobiDB-lite"/>
    </source>
</evidence>
<protein>
    <submittedName>
        <fullName evidence="3">SCA7, zinc-binding domain-containing protein</fullName>
    </submittedName>
</protein>
<dbReference type="EMBL" id="SOZI01000060">
    <property type="protein sequence ID" value="TNY20690.1"/>
    <property type="molecule type" value="Genomic_DNA"/>
</dbReference>
<keyword evidence="4" id="KW-1185">Reference proteome</keyword>
<proteinExistence type="predicted"/>
<feature type="compositionally biased region" description="Low complexity" evidence="1">
    <location>
        <begin position="268"/>
        <end position="280"/>
    </location>
</feature>
<dbReference type="PANTHER" id="PTHR47805">
    <property type="entry name" value="SAGA-ASSOCIATED FACTOR 73"/>
    <property type="match status" value="1"/>
</dbReference>
<dbReference type="Proteomes" id="UP000311382">
    <property type="component" value="Unassembled WGS sequence"/>
</dbReference>
<dbReference type="InterPro" id="IPR013243">
    <property type="entry name" value="SCA7_dom"/>
</dbReference>
<evidence type="ECO:0000259" key="2">
    <source>
        <dbReference type="PROSITE" id="PS51505"/>
    </source>
</evidence>
<feature type="domain" description="SCA7" evidence="2">
    <location>
        <begin position="103"/>
        <end position="169"/>
    </location>
</feature>
<comment type="caution">
    <text evidence="3">The sequence shown here is derived from an EMBL/GenBank/DDBJ whole genome shotgun (WGS) entry which is preliminary data.</text>
</comment>
<accession>A0A5C5FVD3</accession>